<evidence type="ECO:0000313" key="3">
    <source>
        <dbReference type="Proteomes" id="UP001642409"/>
    </source>
</evidence>
<dbReference type="AlphaFoldDB" id="A0AA86N9H2"/>
<comment type="caution">
    <text evidence="1">The sequence shown here is derived from an EMBL/GenBank/DDBJ whole genome shotgun (WGS) entry which is preliminary data.</text>
</comment>
<evidence type="ECO:0000313" key="2">
    <source>
        <dbReference type="EMBL" id="CAL6111199.1"/>
    </source>
</evidence>
<dbReference type="Proteomes" id="UP001642409">
    <property type="component" value="Unassembled WGS sequence"/>
</dbReference>
<dbReference type="EMBL" id="CAXDID020000703">
    <property type="protein sequence ID" value="CAL6111199.1"/>
    <property type="molecule type" value="Genomic_DNA"/>
</dbReference>
<dbReference type="EMBL" id="CATOUU010000070">
    <property type="protein sequence ID" value="CAI9915308.1"/>
    <property type="molecule type" value="Genomic_DNA"/>
</dbReference>
<organism evidence="1">
    <name type="scientific">Hexamita inflata</name>
    <dbReference type="NCBI Taxonomy" id="28002"/>
    <lineage>
        <taxon>Eukaryota</taxon>
        <taxon>Metamonada</taxon>
        <taxon>Diplomonadida</taxon>
        <taxon>Hexamitidae</taxon>
        <taxon>Hexamitinae</taxon>
        <taxon>Hexamita</taxon>
    </lineage>
</organism>
<accession>A0AA86N9H2</accession>
<sequence length="967" mass="102763">MSDQFRNDSERMCLQRYSQPDHGIWCVVCQTTGAFLVSGACSCGLHGLNNSNVCGCPTGATLQSQVCTCTNINAYISGSSCICPTNSTLLGNVCTCPANSQIVNHICTCNVIPNQIMVSGVCVCQTAGAFVYSGQCTCGTNGLNTSNSCSCPVNSTLVGIACVCNVNVGQTMQLGQCVCQTTGAFLVSGACSCGLHGLNNSNVCGCPTGATLQSQVCTCTNINAYISGSSCICPTNSTLLGNVCTCPANSQIVNHICTCNVIPNQIMVSGVCVCQTAGAFVYSGQCTCGTNGLNTSNSCSCPVNSTLVGIACVCNVNVGQTMQLGQCVCQTTGAFLVSGACSCGLHSLNNSNVCGCPTGATLQSQVCTCTNINAYISGSSCICPTNSTLLGNVCTCPANSQIVNHICQCPLNSEIIVNQCVCNISGQSMINGSCQCQQGQSIINGTCQNSYVINNSDNSLICLQFMYIQTFEITSITFNVSNSVNFSNGYVFNTASFIINAFIDVSDLIYSSTVQPLFQTQSTFNNIKLQIGTQSVNSGAIISNMNSIVINQMNIISKIGTQIIVNAGYQLNIVQNTIQSASITNLMINLTFAMSQGNITLFNSITSEINISNYQILGCYLSTKSVTMIGLSILQAQIKLNNLTFMPTHYNVGNFSSYFLSNVTQCTVYLNQIVIVMGNSSNYLTTNSIASDVNNKFYFGGLITKINSSIIQVIQIIYNSYASYYTNYLHYSGLLIGNSSGSNNVQISSVCLQQTIISSTTSFIFFGIVGYFDGNISFLQSQVNLTVQGNYFCGMSIVGQLTPDCIFSEFINIKSTVNYSATNTSSYAYISGLVGHSQSHENSLIKNSVVNQSNIAGAQYFIGGFQSYVYNGSITFINTTVQNSNITSTGSYIGGYVGRAQNSQIIMTNAKILYSKIHGGSNWGIVLGYNDNSTLNINNSSSFNNYRNTTLQPNCLSFVNMWSVLQC</sequence>
<gene>
    <name evidence="1" type="ORF">HINF_LOCUS2953</name>
    <name evidence="2" type="ORF">HINF_LOCUS76282</name>
</gene>
<evidence type="ECO:0000313" key="1">
    <source>
        <dbReference type="EMBL" id="CAI9915308.1"/>
    </source>
</evidence>
<reference evidence="2 3" key="2">
    <citation type="submission" date="2024-07" db="EMBL/GenBank/DDBJ databases">
        <authorList>
            <person name="Akdeniz Z."/>
        </authorList>
    </citation>
    <scope>NUCLEOTIDE SEQUENCE [LARGE SCALE GENOMIC DNA]</scope>
</reference>
<name>A0AA86N9H2_9EUKA</name>
<reference evidence="1" key="1">
    <citation type="submission" date="2023-06" db="EMBL/GenBank/DDBJ databases">
        <authorList>
            <person name="Kurt Z."/>
        </authorList>
    </citation>
    <scope>NUCLEOTIDE SEQUENCE</scope>
</reference>
<keyword evidence="3" id="KW-1185">Reference proteome</keyword>
<protein>
    <submittedName>
        <fullName evidence="1">Uncharacterized protein</fullName>
    </submittedName>
</protein>
<proteinExistence type="predicted"/>